<dbReference type="SMART" id="SM00320">
    <property type="entry name" value="WD40"/>
    <property type="match status" value="7"/>
</dbReference>
<gene>
    <name evidence="4" type="ORF">KP509_15G069400</name>
</gene>
<keyword evidence="5" id="KW-1185">Reference proteome</keyword>
<dbReference type="Proteomes" id="UP000825935">
    <property type="component" value="Chromosome 15"/>
</dbReference>
<feature type="repeat" description="WD" evidence="3">
    <location>
        <begin position="397"/>
        <end position="426"/>
    </location>
</feature>
<proteinExistence type="predicted"/>
<dbReference type="AlphaFoldDB" id="A0A8T2T8A7"/>
<evidence type="ECO:0000313" key="5">
    <source>
        <dbReference type="Proteomes" id="UP000825935"/>
    </source>
</evidence>
<dbReference type="InterPro" id="IPR019775">
    <property type="entry name" value="WD40_repeat_CS"/>
</dbReference>
<evidence type="ECO:0000313" key="4">
    <source>
        <dbReference type="EMBL" id="KAH7405417.1"/>
    </source>
</evidence>
<keyword evidence="2" id="KW-0677">Repeat</keyword>
<evidence type="ECO:0000256" key="1">
    <source>
        <dbReference type="ARBA" id="ARBA00022574"/>
    </source>
</evidence>
<dbReference type="PROSITE" id="PS50082">
    <property type="entry name" value="WD_REPEATS_2"/>
    <property type="match status" value="4"/>
</dbReference>
<dbReference type="Pfam" id="PF00400">
    <property type="entry name" value="WD40"/>
    <property type="match status" value="5"/>
</dbReference>
<dbReference type="InterPro" id="IPR036322">
    <property type="entry name" value="WD40_repeat_dom_sf"/>
</dbReference>
<dbReference type="InterPro" id="IPR015943">
    <property type="entry name" value="WD40/YVTN_repeat-like_dom_sf"/>
</dbReference>
<evidence type="ECO:0000256" key="2">
    <source>
        <dbReference type="ARBA" id="ARBA00022737"/>
    </source>
</evidence>
<comment type="caution">
    <text evidence="4">The sequence shown here is derived from an EMBL/GenBank/DDBJ whole genome shotgun (WGS) entry which is preliminary data.</text>
</comment>
<dbReference type="PRINTS" id="PR00320">
    <property type="entry name" value="GPROTEINBRPT"/>
</dbReference>
<dbReference type="PROSITE" id="PS00678">
    <property type="entry name" value="WD_REPEATS_1"/>
    <property type="match status" value="1"/>
</dbReference>
<evidence type="ECO:0000256" key="3">
    <source>
        <dbReference type="PROSITE-ProRule" id="PRU00221"/>
    </source>
</evidence>
<dbReference type="InterPro" id="IPR001680">
    <property type="entry name" value="WD40_rpt"/>
</dbReference>
<keyword evidence="1 3" id="KW-0853">WD repeat</keyword>
<accession>A0A8T2T8A7</accession>
<dbReference type="InterPro" id="IPR020472">
    <property type="entry name" value="WD40_PAC1"/>
</dbReference>
<dbReference type="PANTHER" id="PTHR22844">
    <property type="entry name" value="F-BOX AND WD40 DOMAIN PROTEIN"/>
    <property type="match status" value="1"/>
</dbReference>
<feature type="repeat" description="WD" evidence="3">
    <location>
        <begin position="348"/>
        <end position="389"/>
    </location>
</feature>
<dbReference type="EMBL" id="CM035420">
    <property type="protein sequence ID" value="KAH7405417.1"/>
    <property type="molecule type" value="Genomic_DNA"/>
</dbReference>
<name>A0A8T2T8A7_CERRI</name>
<reference evidence="4" key="1">
    <citation type="submission" date="2021-08" db="EMBL/GenBank/DDBJ databases">
        <title>WGS assembly of Ceratopteris richardii.</title>
        <authorList>
            <person name="Marchant D.B."/>
            <person name="Chen G."/>
            <person name="Jenkins J."/>
            <person name="Shu S."/>
            <person name="Leebens-Mack J."/>
            <person name="Grimwood J."/>
            <person name="Schmutz J."/>
            <person name="Soltis P."/>
            <person name="Soltis D."/>
            <person name="Chen Z.-H."/>
        </authorList>
    </citation>
    <scope>NUCLEOTIDE SEQUENCE</scope>
    <source>
        <strain evidence="4">Whitten #5841</strain>
        <tissue evidence="4">Leaf</tissue>
    </source>
</reference>
<feature type="repeat" description="WD" evidence="3">
    <location>
        <begin position="259"/>
        <end position="300"/>
    </location>
</feature>
<dbReference type="InterPro" id="IPR045182">
    <property type="entry name" value="JINGUBANG-like"/>
</dbReference>
<dbReference type="Gene3D" id="2.130.10.10">
    <property type="entry name" value="YVTN repeat-like/Quinoprotein amine dehydrogenase"/>
    <property type="match status" value="2"/>
</dbReference>
<feature type="repeat" description="WD" evidence="3">
    <location>
        <begin position="301"/>
        <end position="332"/>
    </location>
</feature>
<sequence length="492" mass="52771">MTSQVANIASLESTAMVAPLTVTAMDSSTWSMHKYVGRMDTKDETRSLAVPHLQSSEDGQRYDGGGLSLYSASLRTHSCSASLSRWSSLASLPSLAVSDCEFGCFETCNEKPELTLASEILSVQCSCVATLKGAGDILTSSPDDDGIFCTASSSGLAPVVSWGRLKGNELCQCGKAESRNRYAVRTMTTMGDRLYTSHNDLKIRVWTRARKETRSCIGVSSGSGRYSLVAALPTMLDCVAKSLMPGGYKEVRRHHRKLWIEHADVVSAITVDCSRGYLYSASWDRSVRVWRLRDLKCIESFRAHDDAINALLLSLDGDVLYTAGANGKIKAWAGDAGSPCGHHLLTTLQAHHSAVNALALSEDGALLYSGACDKAIVVWRKEDGGTAQHASIRAGALRGHTHPVLSLATCDAVLCSGSADRTIRVWLRVAGPSRHMCVAALRGHSAPVKSLRLQPNTLSAFPPSPPAACLCLASASLDEEVIVWDINLILSS</sequence>
<dbReference type="SUPFAM" id="SSF50978">
    <property type="entry name" value="WD40 repeat-like"/>
    <property type="match status" value="1"/>
</dbReference>
<organism evidence="4 5">
    <name type="scientific">Ceratopteris richardii</name>
    <name type="common">Triangle waterfern</name>
    <dbReference type="NCBI Taxonomy" id="49495"/>
    <lineage>
        <taxon>Eukaryota</taxon>
        <taxon>Viridiplantae</taxon>
        <taxon>Streptophyta</taxon>
        <taxon>Embryophyta</taxon>
        <taxon>Tracheophyta</taxon>
        <taxon>Polypodiopsida</taxon>
        <taxon>Polypodiidae</taxon>
        <taxon>Polypodiales</taxon>
        <taxon>Pteridineae</taxon>
        <taxon>Pteridaceae</taxon>
        <taxon>Parkerioideae</taxon>
        <taxon>Ceratopteris</taxon>
    </lineage>
</organism>
<dbReference type="OrthoDB" id="674604at2759"/>
<protein>
    <submittedName>
        <fullName evidence="4">Uncharacterized protein</fullName>
    </submittedName>
</protein>
<dbReference type="PANTHER" id="PTHR22844:SF387">
    <property type="entry name" value="F3I6.5 PROTEIN"/>
    <property type="match status" value="1"/>
</dbReference>
<dbReference type="PROSITE" id="PS50294">
    <property type="entry name" value="WD_REPEATS_REGION"/>
    <property type="match status" value="3"/>
</dbReference>